<gene>
    <name evidence="10" type="primary">Cdx</name>
</gene>
<keyword evidence="3 6" id="KW-0238">DNA-binding</keyword>
<dbReference type="CDD" id="cd00086">
    <property type="entry name" value="homeodomain"/>
    <property type="match status" value="1"/>
</dbReference>
<sequence length="141" mass="16179">RGIHYSRYITINRKVELSKTLDLSERQIKIWFQNRRAKERKINKKKGSKQQTEEKEPNVSLPSHPVSMPLQGMTSLPGQSMTSLRREDQYTPVGNVMGYQPPHPISYPGTMMQNMNLAGYGAMKTQLDLNSGFVKAEYPHQ</sequence>
<proteinExistence type="evidence at transcript level"/>
<feature type="non-terminal residue" evidence="10">
    <location>
        <position position="1"/>
    </location>
</feature>
<dbReference type="AlphaFoldDB" id="A0A0K0MJ42"/>
<dbReference type="PANTHER" id="PTHR24332">
    <property type="entry name" value="HOMEOBOX PROTEIN CDX"/>
    <property type="match status" value="1"/>
</dbReference>
<evidence type="ECO:0000256" key="7">
    <source>
        <dbReference type="RuleBase" id="RU000682"/>
    </source>
</evidence>
<evidence type="ECO:0000256" key="8">
    <source>
        <dbReference type="SAM" id="MobiDB-lite"/>
    </source>
</evidence>
<keyword evidence="5 6" id="KW-0539">Nucleus</keyword>
<feature type="compositionally biased region" description="Polar residues" evidence="8">
    <location>
        <begin position="72"/>
        <end position="83"/>
    </location>
</feature>
<evidence type="ECO:0000256" key="2">
    <source>
        <dbReference type="ARBA" id="ARBA00010341"/>
    </source>
</evidence>
<dbReference type="InterPro" id="IPR047152">
    <property type="entry name" value="Caudal_homeobox"/>
</dbReference>
<comment type="similarity">
    <text evidence="2">Belongs to the Caudal homeobox family.</text>
</comment>
<dbReference type="PRINTS" id="PR00024">
    <property type="entry name" value="HOMEOBOX"/>
</dbReference>
<dbReference type="SUPFAM" id="SSF46689">
    <property type="entry name" value="Homeodomain-like"/>
    <property type="match status" value="1"/>
</dbReference>
<evidence type="ECO:0000256" key="1">
    <source>
        <dbReference type="ARBA" id="ARBA00004123"/>
    </source>
</evidence>
<protein>
    <submittedName>
        <fullName evidence="10">Cdx ParaHox protein</fullName>
    </submittedName>
</protein>
<dbReference type="InterPro" id="IPR017970">
    <property type="entry name" value="Homeobox_CS"/>
</dbReference>
<evidence type="ECO:0000256" key="5">
    <source>
        <dbReference type="ARBA" id="ARBA00023242"/>
    </source>
</evidence>
<evidence type="ECO:0000313" key="10">
    <source>
        <dbReference type="EMBL" id="AKE07573.1"/>
    </source>
</evidence>
<evidence type="ECO:0000256" key="3">
    <source>
        <dbReference type="ARBA" id="ARBA00023125"/>
    </source>
</evidence>
<dbReference type="Pfam" id="PF00046">
    <property type="entry name" value="Homeodomain"/>
    <property type="match status" value="1"/>
</dbReference>
<evidence type="ECO:0000256" key="6">
    <source>
        <dbReference type="PROSITE-ProRule" id="PRU00108"/>
    </source>
</evidence>
<dbReference type="PROSITE" id="PS00027">
    <property type="entry name" value="HOMEOBOX_1"/>
    <property type="match status" value="1"/>
</dbReference>
<feature type="DNA-binding region" description="Homeobox" evidence="6">
    <location>
        <begin position="3"/>
        <end position="43"/>
    </location>
</feature>
<dbReference type="PANTHER" id="PTHR24332:SF9">
    <property type="entry name" value="HOMEOTIC PROTEIN CAUDAL"/>
    <property type="match status" value="1"/>
</dbReference>
<accession>A0A0K0MJ42</accession>
<dbReference type="GO" id="GO:0000981">
    <property type="term" value="F:DNA-binding transcription factor activity, RNA polymerase II-specific"/>
    <property type="evidence" value="ECO:0007669"/>
    <property type="project" value="InterPro"/>
</dbReference>
<evidence type="ECO:0000259" key="9">
    <source>
        <dbReference type="PROSITE" id="PS50071"/>
    </source>
</evidence>
<feature type="region of interest" description="Disordered" evidence="8">
    <location>
        <begin position="36"/>
        <end position="83"/>
    </location>
</feature>
<dbReference type="GO" id="GO:0009948">
    <property type="term" value="P:anterior/posterior axis specification"/>
    <property type="evidence" value="ECO:0007669"/>
    <property type="project" value="TreeGrafter"/>
</dbReference>
<evidence type="ECO:0000256" key="4">
    <source>
        <dbReference type="ARBA" id="ARBA00023155"/>
    </source>
</evidence>
<keyword evidence="4 6" id="KW-0371">Homeobox</keyword>
<name>A0A0K0MJ42_9BILA</name>
<reference evidence="10" key="1">
    <citation type="journal article" date="2015" name="Evodevo">
        <title>Expression of Hox, Cdx, and Six3/6 genes in the hoplonemertean Pantinonemertes californiensis offers insight into the evolution of maximally indirect development in the phylum Nemertea.</title>
        <authorList>
            <person name="Hiebert L.S."/>
            <person name="Maslakova S.A."/>
        </authorList>
    </citation>
    <scope>NUCLEOTIDE SEQUENCE</scope>
    <source>
        <strain evidence="10">PCA609000</strain>
    </source>
</reference>
<feature type="compositionally biased region" description="Basic residues" evidence="8">
    <location>
        <begin position="36"/>
        <end position="48"/>
    </location>
</feature>
<dbReference type="EMBL" id="KP762167">
    <property type="protein sequence ID" value="AKE07573.1"/>
    <property type="molecule type" value="mRNA"/>
</dbReference>
<dbReference type="GO" id="GO:0030154">
    <property type="term" value="P:cell differentiation"/>
    <property type="evidence" value="ECO:0007669"/>
    <property type="project" value="TreeGrafter"/>
</dbReference>
<organism evidence="10">
    <name type="scientific">Pantinonemertes californiensis</name>
    <dbReference type="NCBI Taxonomy" id="433740"/>
    <lineage>
        <taxon>Eukaryota</taxon>
        <taxon>Metazoa</taxon>
        <taxon>Spiralia</taxon>
        <taxon>Lophotrochozoa</taxon>
        <taxon>Nemertea</taxon>
        <taxon>Enopla</taxon>
        <taxon>Hoplonemertea</taxon>
        <taxon>Monostilifera</taxon>
        <taxon>Eumonostilifera</taxon>
        <taxon>Prosorhochmidae</taxon>
        <taxon>Pantinonemertes</taxon>
    </lineage>
</organism>
<dbReference type="Gene3D" id="1.10.10.60">
    <property type="entry name" value="Homeodomain-like"/>
    <property type="match status" value="1"/>
</dbReference>
<dbReference type="InterPro" id="IPR001356">
    <property type="entry name" value="HD"/>
</dbReference>
<dbReference type="GO" id="GO:0000977">
    <property type="term" value="F:RNA polymerase II transcription regulatory region sequence-specific DNA binding"/>
    <property type="evidence" value="ECO:0007669"/>
    <property type="project" value="TreeGrafter"/>
</dbReference>
<comment type="subcellular location">
    <subcellularLocation>
        <location evidence="1 6 7">Nucleus</location>
    </subcellularLocation>
</comment>
<feature type="domain" description="Homeobox" evidence="9">
    <location>
        <begin position="1"/>
        <end position="42"/>
    </location>
</feature>
<dbReference type="InterPro" id="IPR020479">
    <property type="entry name" value="HD_metazoa"/>
</dbReference>
<dbReference type="SMART" id="SM00389">
    <property type="entry name" value="HOX"/>
    <property type="match status" value="1"/>
</dbReference>
<dbReference type="GO" id="GO:0005634">
    <property type="term" value="C:nucleus"/>
    <property type="evidence" value="ECO:0007669"/>
    <property type="project" value="UniProtKB-SubCell"/>
</dbReference>
<dbReference type="GO" id="GO:0009887">
    <property type="term" value="P:animal organ morphogenesis"/>
    <property type="evidence" value="ECO:0007669"/>
    <property type="project" value="TreeGrafter"/>
</dbReference>
<dbReference type="InterPro" id="IPR009057">
    <property type="entry name" value="Homeodomain-like_sf"/>
</dbReference>
<dbReference type="PROSITE" id="PS50071">
    <property type="entry name" value="HOMEOBOX_2"/>
    <property type="match status" value="1"/>
</dbReference>